<dbReference type="EMBL" id="RRCH01000024">
    <property type="protein sequence ID" value="RRJ29984.1"/>
    <property type="molecule type" value="Genomic_DNA"/>
</dbReference>
<evidence type="ECO:0000256" key="3">
    <source>
        <dbReference type="ARBA" id="ARBA00022806"/>
    </source>
</evidence>
<evidence type="ECO:0000259" key="6">
    <source>
        <dbReference type="PROSITE" id="PS51194"/>
    </source>
</evidence>
<reference evidence="7 8" key="1">
    <citation type="submission" date="2018-11" db="EMBL/GenBank/DDBJ databases">
        <title>Taxonoimc description of Halomarina strain SPP-AMP-1.</title>
        <authorList>
            <person name="Pal Y."/>
            <person name="Srinivasana K."/>
            <person name="Verma A."/>
            <person name="Kumar P."/>
        </authorList>
    </citation>
    <scope>NUCLEOTIDE SEQUENCE [LARGE SCALE GENOMIC DNA]</scope>
    <source>
        <strain evidence="7 8">SPP-AMP-1</strain>
    </source>
</reference>
<dbReference type="AlphaFoldDB" id="A0A3P3R9B8"/>
<dbReference type="Pfam" id="PF00271">
    <property type="entry name" value="Helicase_C"/>
    <property type="match status" value="1"/>
</dbReference>
<sequence>MSTEDESLVDVHFELEDSPPLLDEITTREGSDLSQHLLNIEANRLSIAQSQQELQSIEEITDTIQLLEHQLDAAHRALFQMDGKALFADEVGLGKTIEVGMVLKEMVFRDAHDTFLILTPAQLATQWQKEMADKFGLDFACNYDDTFAGFDAYDKIIASIDTAKRDRYAEEIYARDWDALIVDEAHYLRNSGTNRYDFVADIDYQYAFFATATPVQNDVTDLYNIINLIRPGLFGTESEFERRYVPDHDDSGVLNADELNRQLRSVMIRHKRGDTAIDFTDRQVRTKTFEPNTQEQKLYEAVTEYVKSHYSMQDGRHLVMLMLQKEVVSSPWAVLSTVEKWLNGDGRDVVGQEREELLKVAKQARAIGRTTKQEKLLNIIEGVNERMETGRAIVFTQFHATQDAIVDALRADDRQDEIPIHTVSGSLSSADKDQQIQHFRERGGVLVTTDSISEGRNIQFCNVIVNYDLPWNPMSVEQRIGRIDRIGQDRDVYVYNLALEGTIEDYVLEKLYGKIDVFHQTVGGLKEILSEREQSTGQFEQEVLQQMIEADSERELENNFEEMSVDLEGDMRSAKKAQRFNEEVFEGFETGEGQA</sequence>
<dbReference type="GO" id="GO:0004386">
    <property type="term" value="F:helicase activity"/>
    <property type="evidence" value="ECO:0007669"/>
    <property type="project" value="UniProtKB-KW"/>
</dbReference>
<dbReference type="CDD" id="cd18011">
    <property type="entry name" value="DEXDc_RapA"/>
    <property type="match status" value="1"/>
</dbReference>
<dbReference type="Gene3D" id="3.40.50.300">
    <property type="entry name" value="P-loop containing nucleotide triphosphate hydrolases"/>
    <property type="match status" value="1"/>
</dbReference>
<feature type="domain" description="Helicase ATP-binding" evidence="5">
    <location>
        <begin position="76"/>
        <end position="232"/>
    </location>
</feature>
<protein>
    <submittedName>
        <fullName evidence="7">DEAD/DEAH box helicase</fullName>
    </submittedName>
</protein>
<dbReference type="InterPro" id="IPR000330">
    <property type="entry name" value="SNF2_N"/>
</dbReference>
<proteinExistence type="predicted"/>
<organism evidence="7 8">
    <name type="scientific">Halocatena pleomorpha</name>
    <dbReference type="NCBI Taxonomy" id="1785090"/>
    <lineage>
        <taxon>Archaea</taxon>
        <taxon>Methanobacteriati</taxon>
        <taxon>Methanobacteriota</taxon>
        <taxon>Stenosarchaea group</taxon>
        <taxon>Halobacteria</taxon>
        <taxon>Halobacteriales</taxon>
        <taxon>Natronomonadaceae</taxon>
        <taxon>Halocatena</taxon>
    </lineage>
</organism>
<dbReference type="InterPro" id="IPR049730">
    <property type="entry name" value="SNF2/RAD54-like_C"/>
</dbReference>
<dbReference type="PANTHER" id="PTHR45766">
    <property type="entry name" value="DNA ANNEALING HELICASE AND ENDONUCLEASE ZRANB3 FAMILY MEMBER"/>
    <property type="match status" value="1"/>
</dbReference>
<dbReference type="GO" id="GO:0005524">
    <property type="term" value="F:ATP binding"/>
    <property type="evidence" value="ECO:0007669"/>
    <property type="project" value="UniProtKB-KW"/>
</dbReference>
<keyword evidence="2" id="KW-0378">Hydrolase</keyword>
<keyword evidence="8" id="KW-1185">Reference proteome</keyword>
<dbReference type="PANTHER" id="PTHR45766:SF6">
    <property type="entry name" value="SWI_SNF-RELATED MATRIX-ASSOCIATED ACTIN-DEPENDENT REGULATOR OF CHROMATIN SUBFAMILY A-LIKE PROTEIN 1"/>
    <property type="match status" value="1"/>
</dbReference>
<dbReference type="GO" id="GO:0016787">
    <property type="term" value="F:hydrolase activity"/>
    <property type="evidence" value="ECO:0007669"/>
    <property type="project" value="UniProtKB-KW"/>
</dbReference>
<dbReference type="SUPFAM" id="SSF52540">
    <property type="entry name" value="P-loop containing nucleoside triphosphate hydrolases"/>
    <property type="match status" value="2"/>
</dbReference>
<evidence type="ECO:0000256" key="2">
    <source>
        <dbReference type="ARBA" id="ARBA00022801"/>
    </source>
</evidence>
<keyword evidence="4" id="KW-0067">ATP-binding</keyword>
<evidence type="ECO:0000259" key="5">
    <source>
        <dbReference type="PROSITE" id="PS51192"/>
    </source>
</evidence>
<keyword evidence="1" id="KW-0547">Nucleotide-binding</keyword>
<dbReference type="Pfam" id="PF00176">
    <property type="entry name" value="SNF2-rel_dom"/>
    <property type="match status" value="1"/>
</dbReference>
<dbReference type="GO" id="GO:0140097">
    <property type="term" value="F:catalytic activity, acting on DNA"/>
    <property type="evidence" value="ECO:0007669"/>
    <property type="project" value="UniProtKB-ARBA"/>
</dbReference>
<dbReference type="PROSITE" id="PS00018">
    <property type="entry name" value="EF_HAND_1"/>
    <property type="match status" value="1"/>
</dbReference>
<dbReference type="InterPro" id="IPR027417">
    <property type="entry name" value="P-loop_NTPase"/>
</dbReference>
<dbReference type="InterPro" id="IPR014001">
    <property type="entry name" value="Helicase_ATP-bd"/>
</dbReference>
<dbReference type="SMART" id="SM00490">
    <property type="entry name" value="HELICc"/>
    <property type="match status" value="1"/>
</dbReference>
<dbReference type="Gene3D" id="3.40.50.10810">
    <property type="entry name" value="Tandem AAA-ATPase domain"/>
    <property type="match status" value="1"/>
</dbReference>
<dbReference type="RefSeq" id="WP_124955281.1">
    <property type="nucleotide sequence ID" value="NZ_RRCH01000024.1"/>
</dbReference>
<keyword evidence="3 7" id="KW-0347">Helicase</keyword>
<comment type="caution">
    <text evidence="7">The sequence shown here is derived from an EMBL/GenBank/DDBJ whole genome shotgun (WGS) entry which is preliminary data.</text>
</comment>
<dbReference type="GeneID" id="71930138"/>
<accession>A0A3P3R9B8</accession>
<dbReference type="InterPro" id="IPR057342">
    <property type="entry name" value="DEXDc_RapA"/>
</dbReference>
<dbReference type="InterPro" id="IPR001650">
    <property type="entry name" value="Helicase_C-like"/>
</dbReference>
<evidence type="ECO:0000256" key="1">
    <source>
        <dbReference type="ARBA" id="ARBA00022741"/>
    </source>
</evidence>
<dbReference type="CDD" id="cd18793">
    <property type="entry name" value="SF2_C_SNF"/>
    <property type="match status" value="1"/>
</dbReference>
<gene>
    <name evidence="7" type="ORF">EIK79_11615</name>
</gene>
<evidence type="ECO:0000313" key="8">
    <source>
        <dbReference type="Proteomes" id="UP000282322"/>
    </source>
</evidence>
<dbReference type="PROSITE" id="PS51194">
    <property type="entry name" value="HELICASE_CTER"/>
    <property type="match status" value="1"/>
</dbReference>
<name>A0A3P3R9B8_9EURY</name>
<dbReference type="InterPro" id="IPR018247">
    <property type="entry name" value="EF_Hand_1_Ca_BS"/>
</dbReference>
<evidence type="ECO:0000256" key="4">
    <source>
        <dbReference type="ARBA" id="ARBA00022840"/>
    </source>
</evidence>
<dbReference type="OrthoDB" id="6396at2157"/>
<evidence type="ECO:0000313" key="7">
    <source>
        <dbReference type="EMBL" id="RRJ29984.1"/>
    </source>
</evidence>
<feature type="domain" description="Helicase C-terminal" evidence="6">
    <location>
        <begin position="375"/>
        <end position="544"/>
    </location>
</feature>
<dbReference type="SMART" id="SM00487">
    <property type="entry name" value="DEXDc"/>
    <property type="match status" value="1"/>
</dbReference>
<dbReference type="PROSITE" id="PS51192">
    <property type="entry name" value="HELICASE_ATP_BIND_1"/>
    <property type="match status" value="1"/>
</dbReference>
<dbReference type="InterPro" id="IPR038718">
    <property type="entry name" value="SNF2-like_sf"/>
</dbReference>
<dbReference type="Proteomes" id="UP000282322">
    <property type="component" value="Unassembled WGS sequence"/>
</dbReference>